<dbReference type="InterPro" id="IPR032466">
    <property type="entry name" value="Metal_Hydrolase"/>
</dbReference>
<evidence type="ECO:0000313" key="4">
    <source>
        <dbReference type="Proteomes" id="UP000320623"/>
    </source>
</evidence>
<evidence type="ECO:0000313" key="3">
    <source>
        <dbReference type="EMBL" id="CUU07998.1"/>
    </source>
</evidence>
<dbReference type="SUPFAM" id="SSF51556">
    <property type="entry name" value="Metallo-dependent hydrolases"/>
    <property type="match status" value="2"/>
</dbReference>
<feature type="domain" description="Amidohydrolase-related" evidence="2">
    <location>
        <begin position="339"/>
        <end position="523"/>
    </location>
</feature>
<dbReference type="Pfam" id="PF04909">
    <property type="entry name" value="Amidohydro_2"/>
    <property type="match status" value="2"/>
</dbReference>
<accession>A0A0S4N9W5</accession>
<dbReference type="OrthoDB" id="2550860at2"/>
<dbReference type="RefSeq" id="WP_140945677.1">
    <property type="nucleotide sequence ID" value="NZ_FAOO01000017.1"/>
</dbReference>
<dbReference type="Gene3D" id="3.20.20.140">
    <property type="entry name" value="Metal-dependent hydrolases"/>
    <property type="match status" value="2"/>
</dbReference>
<keyword evidence="1" id="KW-0456">Lyase</keyword>
<dbReference type="AlphaFoldDB" id="A0A0S4N9W5"/>
<dbReference type="STRING" id="1643428.GCA_001442855_01920"/>
<name>A0A0S4N9W5_9BACT</name>
<feature type="domain" description="Amidohydrolase-related" evidence="2">
    <location>
        <begin position="93"/>
        <end position="252"/>
    </location>
</feature>
<dbReference type="PANTHER" id="PTHR21240">
    <property type="entry name" value="2-AMINO-3-CARBOXYLMUCONATE-6-SEMIALDEHYDE DECARBOXYLASE"/>
    <property type="match status" value="1"/>
</dbReference>
<sequence>MRERIYFDCFTYIGKFTPKDENQLYSIDHLLSEMKRCGISYALTVHTLARDYDPIIGNKTLLEEIKSHPEIIPCFVLMPDITGEFPDVDSYLSDNSIRAVKLYPKLHRYFFDEYTCGKIFRLLEEREIPLFIEAGRGFDERYNQATFAEIDAICSNHPNLNVVLQGGRWEEARRIFTLMRKHRNLYIDFSSFQLNCGIEYLAENFGAERILFGSEFPLKSIGAARAFLDYSDISDEDKVKIAGDNLAKLLGIKLYRLDDSLGDELIESAKRGERIKVQIIDAHAHLGDENEIVSGYTPLIKSGIDFVFKRNEALGIKKCCVSSWLSIWADHKLGNEITLKAIRKYPDHFIGYASFNPVYVDDWEEELNYWFCVKKFKGIKPYYPKVLISYNDKRWRKLFEFGNKFKLYALLHPSDNFVDEVDEISSLYPDLDFLLAHTGIGFKHARDLVYIIKERGNVFFELTFTNVPDGLIEFLVEEVGSDKIVFGTDQPMRDPAPQLGWVIYSRISVEDKRKILALNMERIIKRSLI</sequence>
<dbReference type="GO" id="GO:0016787">
    <property type="term" value="F:hydrolase activity"/>
    <property type="evidence" value="ECO:0007669"/>
    <property type="project" value="UniProtKB-KW"/>
</dbReference>
<evidence type="ECO:0000256" key="1">
    <source>
        <dbReference type="ARBA" id="ARBA00023239"/>
    </source>
</evidence>
<proteinExistence type="predicted"/>
<reference evidence="4" key="1">
    <citation type="submission" date="2015-11" db="EMBL/GenBank/DDBJ databases">
        <authorList>
            <person name="Varghese N."/>
        </authorList>
    </citation>
    <scope>NUCLEOTIDE SEQUENCE [LARGE SCALE GENOMIC DNA]</scope>
</reference>
<keyword evidence="3" id="KW-0378">Hydrolase</keyword>
<dbReference type="InterPro" id="IPR006680">
    <property type="entry name" value="Amidohydro-rel"/>
</dbReference>
<organism evidence="3 4">
    <name type="scientific">Candidatus Thermokryptus mobilis</name>
    <dbReference type="NCBI Taxonomy" id="1643428"/>
    <lineage>
        <taxon>Bacteria</taxon>
        <taxon>Pseudomonadati</taxon>
        <taxon>Candidatus Kryptoniota</taxon>
        <taxon>Candidatus Thermokryptus</taxon>
    </lineage>
</organism>
<dbReference type="InterPro" id="IPR032465">
    <property type="entry name" value="ACMSD"/>
</dbReference>
<evidence type="ECO:0000259" key="2">
    <source>
        <dbReference type="Pfam" id="PF04909"/>
    </source>
</evidence>
<dbReference type="Proteomes" id="UP000320623">
    <property type="component" value="Unassembled WGS sequence"/>
</dbReference>
<dbReference type="EMBL" id="FAOO01000017">
    <property type="protein sequence ID" value="CUU07998.1"/>
    <property type="molecule type" value="Genomic_DNA"/>
</dbReference>
<protein>
    <submittedName>
        <fullName evidence="3">Predicted metal-dependent hydrolase, TIM-barrel fold</fullName>
    </submittedName>
</protein>
<keyword evidence="4" id="KW-1185">Reference proteome</keyword>
<gene>
    <name evidence="3" type="ORF">JGI1_01958</name>
</gene>
<dbReference type="GO" id="GO:0016831">
    <property type="term" value="F:carboxy-lyase activity"/>
    <property type="evidence" value="ECO:0007669"/>
    <property type="project" value="InterPro"/>
</dbReference>